<dbReference type="Pfam" id="PF08281">
    <property type="entry name" value="Sigma70_r4_2"/>
    <property type="match status" value="1"/>
</dbReference>
<dbReference type="InterPro" id="IPR036388">
    <property type="entry name" value="WH-like_DNA-bd_sf"/>
</dbReference>
<dbReference type="AlphaFoldDB" id="A0A412BU47"/>
<dbReference type="RefSeq" id="WP_118014161.1">
    <property type="nucleotide sequence ID" value="NZ_QRTJ01000036.1"/>
</dbReference>
<dbReference type="GO" id="GO:0003677">
    <property type="term" value="F:DNA binding"/>
    <property type="evidence" value="ECO:0007669"/>
    <property type="project" value="InterPro"/>
</dbReference>
<dbReference type="GO" id="GO:0016987">
    <property type="term" value="F:sigma factor activity"/>
    <property type="evidence" value="ECO:0007669"/>
    <property type="project" value="InterPro"/>
</dbReference>
<feature type="domain" description="RNA polymerase sigma factor 70 region 4 type 2" evidence="1">
    <location>
        <begin position="83"/>
        <end position="132"/>
    </location>
</feature>
<reference evidence="2 3" key="1">
    <citation type="submission" date="2018-08" db="EMBL/GenBank/DDBJ databases">
        <title>A genome reference for cultivated species of the human gut microbiota.</title>
        <authorList>
            <person name="Zou Y."/>
            <person name="Xue W."/>
            <person name="Luo G."/>
        </authorList>
    </citation>
    <scope>NUCLEOTIDE SEQUENCE [LARGE SCALE GENOMIC DNA]</scope>
    <source>
        <strain evidence="2 3">AF27-4BH</strain>
    </source>
</reference>
<evidence type="ECO:0000259" key="1">
    <source>
        <dbReference type="Pfam" id="PF08281"/>
    </source>
</evidence>
<proteinExistence type="predicted"/>
<gene>
    <name evidence="2" type="ORF">DWY88_14200</name>
</gene>
<dbReference type="EMBL" id="QRTJ01000036">
    <property type="protein sequence ID" value="RGQ63287.1"/>
    <property type="molecule type" value="Genomic_DNA"/>
</dbReference>
<protein>
    <submittedName>
        <fullName evidence="2">Sigma-70 family RNA polymerase sigma factor</fullName>
    </submittedName>
</protein>
<dbReference type="InterPro" id="IPR013249">
    <property type="entry name" value="RNA_pol_sigma70_r4_t2"/>
</dbReference>
<dbReference type="InterPro" id="IPR013324">
    <property type="entry name" value="RNA_pol_sigma_r3/r4-like"/>
</dbReference>
<evidence type="ECO:0000313" key="3">
    <source>
        <dbReference type="Proteomes" id="UP000286137"/>
    </source>
</evidence>
<dbReference type="Gene3D" id="1.10.10.10">
    <property type="entry name" value="Winged helix-like DNA-binding domain superfamily/Winged helix DNA-binding domain"/>
    <property type="match status" value="1"/>
</dbReference>
<sequence>MRGKKPKERKSYVLRMPDGSLIEVTREVYLEWYQSRRKERYQMERQKKQGVCSLEALNGYGDLEEEKYDTEETVLCKLYEAKVREGIAQLEKEDARLIYLLFFEEVTIKDAAQIMGCSRKTIYNRRKRILSELRSILHDLGIVGGAFG</sequence>
<comment type="caution">
    <text evidence="2">The sequence shown here is derived from an EMBL/GenBank/DDBJ whole genome shotgun (WGS) entry which is preliminary data.</text>
</comment>
<organism evidence="2 3">
    <name type="scientific">Mediterraneibacter gnavus</name>
    <name type="common">Ruminococcus gnavus</name>
    <dbReference type="NCBI Taxonomy" id="33038"/>
    <lineage>
        <taxon>Bacteria</taxon>
        <taxon>Bacillati</taxon>
        <taxon>Bacillota</taxon>
        <taxon>Clostridia</taxon>
        <taxon>Lachnospirales</taxon>
        <taxon>Lachnospiraceae</taxon>
        <taxon>Mediterraneibacter</taxon>
    </lineage>
</organism>
<dbReference type="SUPFAM" id="SSF88659">
    <property type="entry name" value="Sigma3 and sigma4 domains of RNA polymerase sigma factors"/>
    <property type="match status" value="1"/>
</dbReference>
<dbReference type="Proteomes" id="UP000286137">
    <property type="component" value="Unassembled WGS sequence"/>
</dbReference>
<name>A0A412BU47_MEDGN</name>
<dbReference type="GO" id="GO:0006352">
    <property type="term" value="P:DNA-templated transcription initiation"/>
    <property type="evidence" value="ECO:0007669"/>
    <property type="project" value="InterPro"/>
</dbReference>
<accession>A0A412BU47</accession>
<evidence type="ECO:0000313" key="2">
    <source>
        <dbReference type="EMBL" id="RGQ63287.1"/>
    </source>
</evidence>